<dbReference type="WBParaSite" id="nRc.2.0.1.t04478-RA">
    <property type="protein sequence ID" value="nRc.2.0.1.t04478-RA"/>
    <property type="gene ID" value="nRc.2.0.1.g04478"/>
</dbReference>
<keyword evidence="1" id="KW-1185">Reference proteome</keyword>
<reference evidence="2" key="1">
    <citation type="submission" date="2022-11" db="UniProtKB">
        <authorList>
            <consortium name="WormBaseParasite"/>
        </authorList>
    </citation>
    <scope>IDENTIFICATION</scope>
</reference>
<sequence>MAKDKAAEMMVNTAAIIKAATCRCIPQVHRSDSRCRAMNVDSIAALARHSPKRRNFSVRITAWDGKLNAHKIEAFGGCSMALPSGCEQK</sequence>
<proteinExistence type="predicted"/>
<evidence type="ECO:0000313" key="1">
    <source>
        <dbReference type="Proteomes" id="UP000887565"/>
    </source>
</evidence>
<evidence type="ECO:0000313" key="2">
    <source>
        <dbReference type="WBParaSite" id="nRc.2.0.1.t04478-RA"/>
    </source>
</evidence>
<accession>A0A915HRC5</accession>
<dbReference type="AlphaFoldDB" id="A0A915HRC5"/>
<dbReference type="Proteomes" id="UP000887565">
    <property type="component" value="Unplaced"/>
</dbReference>
<name>A0A915HRC5_ROMCU</name>
<organism evidence="1 2">
    <name type="scientific">Romanomermis culicivorax</name>
    <name type="common">Nematode worm</name>
    <dbReference type="NCBI Taxonomy" id="13658"/>
    <lineage>
        <taxon>Eukaryota</taxon>
        <taxon>Metazoa</taxon>
        <taxon>Ecdysozoa</taxon>
        <taxon>Nematoda</taxon>
        <taxon>Enoplea</taxon>
        <taxon>Dorylaimia</taxon>
        <taxon>Mermithida</taxon>
        <taxon>Mermithoidea</taxon>
        <taxon>Mermithidae</taxon>
        <taxon>Romanomermis</taxon>
    </lineage>
</organism>
<protein>
    <submittedName>
        <fullName evidence="2">Uncharacterized protein</fullName>
    </submittedName>
</protein>